<proteinExistence type="predicted"/>
<evidence type="ECO:0008006" key="3">
    <source>
        <dbReference type="Google" id="ProtNLM"/>
    </source>
</evidence>
<evidence type="ECO:0000313" key="1">
    <source>
        <dbReference type="EMBL" id="MCL1123197.1"/>
    </source>
</evidence>
<protein>
    <recommendedName>
        <fullName evidence="3">Head decoration protein</fullName>
    </recommendedName>
</protein>
<accession>A0ABT0L682</accession>
<organism evidence="1 2">
    <name type="scientific">Shewanella surugensis</name>
    <dbReference type="NCBI Taxonomy" id="212020"/>
    <lineage>
        <taxon>Bacteria</taxon>
        <taxon>Pseudomonadati</taxon>
        <taxon>Pseudomonadota</taxon>
        <taxon>Gammaproteobacteria</taxon>
        <taxon>Alteromonadales</taxon>
        <taxon>Shewanellaceae</taxon>
        <taxon>Shewanella</taxon>
    </lineage>
</organism>
<keyword evidence="2" id="KW-1185">Reference proteome</keyword>
<sequence length="128" mass="13770">MSFNIATAVMHELGTKKPEADENKSGQWILFVGPLLEPTIKLNTEKGAAIYTVNASFLYVGGTAGKPPVSVPPVMSELQLTRESSQKNADTLKVKVAGKYVLIKGDEIKDEYDNAIKVTGVSQKMATA</sequence>
<dbReference type="Proteomes" id="UP001203423">
    <property type="component" value="Unassembled WGS sequence"/>
</dbReference>
<name>A0ABT0L682_9GAMM</name>
<dbReference type="RefSeq" id="WP_248938485.1">
    <property type="nucleotide sequence ID" value="NZ_JAKIKS010000003.1"/>
</dbReference>
<dbReference type="EMBL" id="JAKIKS010000003">
    <property type="protein sequence ID" value="MCL1123197.1"/>
    <property type="molecule type" value="Genomic_DNA"/>
</dbReference>
<gene>
    <name evidence="1" type="ORF">L2764_01545</name>
</gene>
<reference evidence="1 2" key="1">
    <citation type="submission" date="2022-01" db="EMBL/GenBank/DDBJ databases">
        <title>Whole genome-based taxonomy of the Shewanellaceae.</title>
        <authorList>
            <person name="Martin-Rodriguez A.J."/>
        </authorList>
    </citation>
    <scope>NUCLEOTIDE SEQUENCE [LARGE SCALE GENOMIC DNA]</scope>
    <source>
        <strain evidence="1 2">DSM 17177</strain>
    </source>
</reference>
<comment type="caution">
    <text evidence="1">The sequence shown here is derived from an EMBL/GenBank/DDBJ whole genome shotgun (WGS) entry which is preliminary data.</text>
</comment>
<evidence type="ECO:0000313" key="2">
    <source>
        <dbReference type="Proteomes" id="UP001203423"/>
    </source>
</evidence>